<feature type="transmembrane region" description="Helical" evidence="1">
    <location>
        <begin position="376"/>
        <end position="395"/>
    </location>
</feature>
<accession>A0A6A5SSA5</accession>
<proteinExistence type="predicted"/>
<feature type="transmembrane region" description="Helical" evidence="1">
    <location>
        <begin position="254"/>
        <end position="278"/>
    </location>
</feature>
<dbReference type="EMBL" id="ML976047">
    <property type="protein sequence ID" value="KAF1941476.1"/>
    <property type="molecule type" value="Genomic_DNA"/>
</dbReference>
<dbReference type="PANTHER" id="PTHR37544:SF1">
    <property type="entry name" value="PHOSPHORIBOSYLAMINOIMIDAZOLE-SUCCINOCARBOXAMIDE SYNTHASE"/>
    <property type="match status" value="1"/>
</dbReference>
<dbReference type="PANTHER" id="PTHR37544">
    <property type="entry name" value="SPRAY-RELATED"/>
    <property type="match status" value="1"/>
</dbReference>
<organism evidence="2 3">
    <name type="scientific">Clathrospora elynae</name>
    <dbReference type="NCBI Taxonomy" id="706981"/>
    <lineage>
        <taxon>Eukaryota</taxon>
        <taxon>Fungi</taxon>
        <taxon>Dikarya</taxon>
        <taxon>Ascomycota</taxon>
        <taxon>Pezizomycotina</taxon>
        <taxon>Dothideomycetes</taxon>
        <taxon>Pleosporomycetidae</taxon>
        <taxon>Pleosporales</taxon>
        <taxon>Diademaceae</taxon>
        <taxon>Clathrospora</taxon>
    </lineage>
</organism>
<keyword evidence="1" id="KW-1133">Transmembrane helix</keyword>
<name>A0A6A5SSA5_9PLEO</name>
<gene>
    <name evidence="2" type="ORF">EJ02DRAFT_423042</name>
</gene>
<keyword evidence="3" id="KW-1185">Reference proteome</keyword>
<dbReference type="OrthoDB" id="3912677at2759"/>
<sequence>MNVTTPSCNITNARIGTGPNHGYIQDASASQTYQNWMTNFVCNSGLDYSQPWSSRQDEKPWANDTTYLKSLDRSLDDRILVSTVDFHYTPVNSTDIPQMWVNRLTALLCKPSYSISEYRVDYTRGTTETHMELVKETNGALTNFYPGDISKVALEIFAGSDAQNLYIGMGGVDYQFTTDAVQPFSQMLTLLHGGEQMNFTLKDLMDPEVLKQSAEALLAGTVTQGLLQNVMTDLMDTNVTGTVSYDKDRLHVKALSTGFLCAGFALMSILSIALIYLAPRKPNVKGTVGSTLTVATALRSNPDLSCLCQETTSKDARKSELSVEYFTRQHPESGTLSIEFVVPIDKLECQSSQASQTDSKIEAPHTWWQPICSRDWYTGVAVALCILIIGLLELCQQLSHKHDGFMSISTAGLGSAVLSQYIPAAIVLGVTLMFDDIEMVIATFSPFATLKKGNAMASRTLTLDYLTNSGPHVLVASIINRHFALSLMLVTTFFASFLAIVVPGLYTHHTVLSETNTTLVIADEFKFTGVDISLDDKRAGVNLNLLTYYDVGYPKWIHNDLAFPQLMATAGLDDNDNASSSESTLWTRTRAVRAKLSCQSISANMNWTTTIGTDGGLYPNTTDVKATSYLPWSMCSNPPANLSASDTTPWAQWSFHINETTITRETYFVGSANVMNWYSNQVNLVSGETERGEIVRPYRYQLPQWGCPSLAFALGTVSFKRKNATSFVLNDPDINVLVCSQNLQSVETDVVLYYPSMAISKDYPPYPDESTATWLQNSTHGNGGTDFQFVPSNMLMSLNNPNGYMSSPWAPTDDADRFVQALVYTAQKEEGLHLRDLVGVGNSEMYLKMVQRLYGRYMAQAMSNNMRVGVTEGVSNMTFTDAPWTPTASPVIVPTQASSSLTKTSNSAKTLTTTRTATHLSRAAAISSTTEASHQRKRAAGAEQTIPATLIRNGAGAHVRLKQNRAPKIALQAILAFMAVGAIIAKLLLRTKKTLQREPYSISGRAVLVASGDMLHTPEDDREGTAWDEKMYRLGWWEDSGGRRRYGIYVER</sequence>
<evidence type="ECO:0000313" key="3">
    <source>
        <dbReference type="Proteomes" id="UP000800038"/>
    </source>
</evidence>
<feature type="transmembrane region" description="Helical" evidence="1">
    <location>
        <begin position="483"/>
        <end position="506"/>
    </location>
</feature>
<keyword evidence="1" id="KW-0812">Transmembrane</keyword>
<reference evidence="2" key="1">
    <citation type="journal article" date="2020" name="Stud. Mycol.">
        <title>101 Dothideomycetes genomes: a test case for predicting lifestyles and emergence of pathogens.</title>
        <authorList>
            <person name="Haridas S."/>
            <person name="Albert R."/>
            <person name="Binder M."/>
            <person name="Bloem J."/>
            <person name="Labutti K."/>
            <person name="Salamov A."/>
            <person name="Andreopoulos B."/>
            <person name="Baker S."/>
            <person name="Barry K."/>
            <person name="Bills G."/>
            <person name="Bluhm B."/>
            <person name="Cannon C."/>
            <person name="Castanera R."/>
            <person name="Culley D."/>
            <person name="Daum C."/>
            <person name="Ezra D."/>
            <person name="Gonzalez J."/>
            <person name="Henrissat B."/>
            <person name="Kuo A."/>
            <person name="Liang C."/>
            <person name="Lipzen A."/>
            <person name="Lutzoni F."/>
            <person name="Magnuson J."/>
            <person name="Mondo S."/>
            <person name="Nolan M."/>
            <person name="Ohm R."/>
            <person name="Pangilinan J."/>
            <person name="Park H.-J."/>
            <person name="Ramirez L."/>
            <person name="Alfaro M."/>
            <person name="Sun H."/>
            <person name="Tritt A."/>
            <person name="Yoshinaga Y."/>
            <person name="Zwiers L.-H."/>
            <person name="Turgeon B."/>
            <person name="Goodwin S."/>
            <person name="Spatafora J."/>
            <person name="Crous P."/>
            <person name="Grigoriev I."/>
        </authorList>
    </citation>
    <scope>NUCLEOTIDE SEQUENCE</scope>
    <source>
        <strain evidence="2">CBS 161.51</strain>
    </source>
</reference>
<protein>
    <submittedName>
        <fullName evidence="2">Uncharacterized protein</fullName>
    </submittedName>
</protein>
<feature type="transmembrane region" description="Helical" evidence="1">
    <location>
        <begin position="969"/>
        <end position="989"/>
    </location>
</feature>
<keyword evidence="1" id="KW-0472">Membrane</keyword>
<evidence type="ECO:0000313" key="2">
    <source>
        <dbReference type="EMBL" id="KAF1941476.1"/>
    </source>
</evidence>
<dbReference type="InterPro" id="IPR021840">
    <property type="entry name" value="DUF3433"/>
</dbReference>
<evidence type="ECO:0000256" key="1">
    <source>
        <dbReference type="SAM" id="Phobius"/>
    </source>
</evidence>
<dbReference type="Proteomes" id="UP000800038">
    <property type="component" value="Unassembled WGS sequence"/>
</dbReference>
<dbReference type="Pfam" id="PF11915">
    <property type="entry name" value="DUF3433"/>
    <property type="match status" value="1"/>
</dbReference>
<dbReference type="AlphaFoldDB" id="A0A6A5SSA5"/>